<keyword evidence="6 9" id="KW-0255">Endonuclease</keyword>
<dbReference type="EC" id="3.1.26.3" evidence="9"/>
<feature type="active site" evidence="9">
    <location>
        <position position="137"/>
    </location>
</feature>
<dbReference type="InterPro" id="IPR000999">
    <property type="entry name" value="RNase_III_dom"/>
</dbReference>
<dbReference type="GO" id="GO:0005737">
    <property type="term" value="C:cytoplasm"/>
    <property type="evidence" value="ECO:0007669"/>
    <property type="project" value="UniProtKB-SubCell"/>
</dbReference>
<dbReference type="GO" id="GO:0006397">
    <property type="term" value="P:mRNA processing"/>
    <property type="evidence" value="ECO:0007669"/>
    <property type="project" value="UniProtKB-UniRule"/>
</dbReference>
<dbReference type="InterPro" id="IPR036389">
    <property type="entry name" value="RNase_III_sf"/>
</dbReference>
<comment type="subunit">
    <text evidence="9">Homodimer.</text>
</comment>
<evidence type="ECO:0000313" key="13">
    <source>
        <dbReference type="Proteomes" id="UP000500930"/>
    </source>
</evidence>
<dbReference type="InterPro" id="IPR014720">
    <property type="entry name" value="dsRBD_dom"/>
</dbReference>
<dbReference type="GO" id="GO:0006364">
    <property type="term" value="P:rRNA processing"/>
    <property type="evidence" value="ECO:0007669"/>
    <property type="project" value="UniProtKB-UniRule"/>
</dbReference>
<dbReference type="PANTHER" id="PTHR11207">
    <property type="entry name" value="RIBONUCLEASE III"/>
    <property type="match status" value="1"/>
</dbReference>
<comment type="subcellular location">
    <subcellularLocation>
        <location evidence="9">Cytoplasm</location>
    </subcellularLocation>
</comment>
<proteinExistence type="inferred from homology"/>
<keyword evidence="4 9" id="KW-0507">mRNA processing</keyword>
<comment type="catalytic activity">
    <reaction evidence="1 9">
        <text>Endonucleolytic cleavage to 5'-phosphomonoester.</text>
        <dbReference type="EC" id="3.1.26.3"/>
    </reaction>
</comment>
<keyword evidence="3 9" id="KW-0698">rRNA processing</keyword>
<keyword evidence="8 9" id="KW-0694">RNA-binding</keyword>
<dbReference type="GO" id="GO:0019843">
    <property type="term" value="F:rRNA binding"/>
    <property type="evidence" value="ECO:0007669"/>
    <property type="project" value="UniProtKB-KW"/>
</dbReference>
<dbReference type="GO" id="GO:0004525">
    <property type="term" value="F:ribonuclease III activity"/>
    <property type="evidence" value="ECO:0007669"/>
    <property type="project" value="UniProtKB-UniRule"/>
</dbReference>
<dbReference type="SMART" id="SM00358">
    <property type="entry name" value="DSRM"/>
    <property type="match status" value="1"/>
</dbReference>
<protein>
    <recommendedName>
        <fullName evidence="9">Ribonuclease 3</fullName>
        <ecNumber evidence="9">3.1.26.3</ecNumber>
    </recommendedName>
    <alternativeName>
        <fullName evidence="9">Ribonuclease III</fullName>
        <shortName evidence="9">RNase III</shortName>
    </alternativeName>
</protein>
<evidence type="ECO:0000256" key="2">
    <source>
        <dbReference type="ARBA" id="ARBA00010183"/>
    </source>
</evidence>
<dbReference type="EMBL" id="CP046391">
    <property type="protein sequence ID" value="QJC27888.1"/>
    <property type="molecule type" value="Genomic_DNA"/>
</dbReference>
<accession>A0A858PZC0</accession>
<feature type="binding site" evidence="9">
    <location>
        <position position="134"/>
    </location>
    <ligand>
        <name>Mg(2+)</name>
        <dbReference type="ChEBI" id="CHEBI:18420"/>
    </ligand>
</feature>
<dbReference type="Pfam" id="PF14622">
    <property type="entry name" value="Ribonucleas_3_3"/>
    <property type="match status" value="1"/>
</dbReference>
<comment type="similarity">
    <text evidence="2">Belongs to the ribonuclease III family.</text>
</comment>
<dbReference type="FunFam" id="1.10.1520.10:FF:000001">
    <property type="entry name" value="Ribonuclease 3"/>
    <property type="match status" value="1"/>
</dbReference>
<reference evidence="12 13" key="1">
    <citation type="journal article" date="2020" name="Pathogens">
        <title>First Whole Genome Sequence of Anaplasma platys, an Obligate Intracellular Rickettsial Pathogen of Dogs.</title>
        <authorList>
            <person name="Llanes A."/>
            <person name="Rajeev S."/>
        </authorList>
    </citation>
    <scope>NUCLEOTIDE SEQUENCE [LARGE SCALE GENOMIC DNA]</scope>
    <source>
        <strain evidence="12 13">S3</strain>
    </source>
</reference>
<evidence type="ECO:0000256" key="1">
    <source>
        <dbReference type="ARBA" id="ARBA00000109"/>
    </source>
</evidence>
<comment type="cofactor">
    <cofactor evidence="9">
        <name>Mg(2+)</name>
        <dbReference type="ChEBI" id="CHEBI:18420"/>
    </cofactor>
</comment>
<dbReference type="GO" id="GO:0008033">
    <property type="term" value="P:tRNA processing"/>
    <property type="evidence" value="ECO:0007669"/>
    <property type="project" value="UniProtKB-KW"/>
</dbReference>
<feature type="domain" description="DRBM" evidence="10">
    <location>
        <begin position="174"/>
        <end position="243"/>
    </location>
</feature>
<evidence type="ECO:0000259" key="10">
    <source>
        <dbReference type="PROSITE" id="PS50137"/>
    </source>
</evidence>
<dbReference type="NCBIfam" id="TIGR02191">
    <property type="entry name" value="RNaseIII"/>
    <property type="match status" value="1"/>
</dbReference>
<dbReference type="SMART" id="SM00535">
    <property type="entry name" value="RIBOc"/>
    <property type="match status" value="1"/>
</dbReference>
<comment type="function">
    <text evidence="9">Digests double-stranded RNA. Involved in the processing of primary rRNA transcript to yield the immediate precursors to the large and small rRNAs (23S and 16S). Processes some mRNAs, and tRNAs when they are encoded in the rRNA operon. Processes pre-crRNA and tracrRNA of type II CRISPR loci if present in the organism.</text>
</comment>
<dbReference type="SUPFAM" id="SSF69065">
    <property type="entry name" value="RNase III domain-like"/>
    <property type="match status" value="1"/>
</dbReference>
<dbReference type="KEGG" id="aplt:ANPL_04210"/>
<dbReference type="CDD" id="cd10845">
    <property type="entry name" value="DSRM_RNAse_III_family"/>
    <property type="match status" value="1"/>
</dbReference>
<evidence type="ECO:0000256" key="6">
    <source>
        <dbReference type="ARBA" id="ARBA00022759"/>
    </source>
</evidence>
<keyword evidence="13" id="KW-1185">Reference proteome</keyword>
<evidence type="ECO:0000256" key="5">
    <source>
        <dbReference type="ARBA" id="ARBA00022722"/>
    </source>
</evidence>
<evidence type="ECO:0000256" key="7">
    <source>
        <dbReference type="ARBA" id="ARBA00022801"/>
    </source>
</evidence>
<dbReference type="SUPFAM" id="SSF54768">
    <property type="entry name" value="dsRNA-binding domain-like"/>
    <property type="match status" value="1"/>
</dbReference>
<evidence type="ECO:0000259" key="11">
    <source>
        <dbReference type="PROSITE" id="PS50142"/>
    </source>
</evidence>
<gene>
    <name evidence="9 12" type="primary">rnc</name>
    <name evidence="12" type="ORF">ANPL_04210</name>
</gene>
<keyword evidence="9" id="KW-0460">Magnesium</keyword>
<dbReference type="Proteomes" id="UP000500930">
    <property type="component" value="Chromosome"/>
</dbReference>
<dbReference type="CDD" id="cd00593">
    <property type="entry name" value="RIBOc"/>
    <property type="match status" value="1"/>
</dbReference>
<feature type="binding site" evidence="9">
    <location>
        <position position="61"/>
    </location>
    <ligand>
        <name>Mg(2+)</name>
        <dbReference type="ChEBI" id="CHEBI:18420"/>
    </ligand>
</feature>
<evidence type="ECO:0000313" key="12">
    <source>
        <dbReference type="EMBL" id="QJC27888.1"/>
    </source>
</evidence>
<dbReference type="Pfam" id="PF00035">
    <property type="entry name" value="dsrm"/>
    <property type="match status" value="1"/>
</dbReference>
<evidence type="ECO:0000256" key="4">
    <source>
        <dbReference type="ARBA" id="ARBA00022664"/>
    </source>
</evidence>
<keyword evidence="7 9" id="KW-0378">Hydrolase</keyword>
<evidence type="ECO:0000256" key="3">
    <source>
        <dbReference type="ARBA" id="ARBA00022552"/>
    </source>
</evidence>
<dbReference type="PROSITE" id="PS50137">
    <property type="entry name" value="DS_RBD"/>
    <property type="match status" value="1"/>
</dbReference>
<dbReference type="GO" id="GO:0003725">
    <property type="term" value="F:double-stranded RNA binding"/>
    <property type="evidence" value="ECO:0007669"/>
    <property type="project" value="TreeGrafter"/>
</dbReference>
<sequence>MHIRNSVMNKRAVCDQSKKDSRLLELQKYIGYCFESQNLLETAMTHPSTVENSEGHYERLEFLGDTVLGFVISEMLFNIFTDDDEGLLTKKKIALVRGQRLVEVAEAINLGSVIQMSKGEEDCGGRSSAKNLENALEALIGAIYLDGGLLAAQEFVARYWGPLINKISELQLVDPKTALQEWAQSRNLPVPVYRVVNKTGLEHCPKFTVEVQLSDYRTVSASGKNKKSAEIAAARLLLEELTQENGTKA</sequence>
<dbReference type="InterPro" id="IPR011907">
    <property type="entry name" value="RNase_III"/>
</dbReference>
<dbReference type="GO" id="GO:0010468">
    <property type="term" value="P:regulation of gene expression"/>
    <property type="evidence" value="ECO:0007669"/>
    <property type="project" value="TreeGrafter"/>
</dbReference>
<keyword evidence="9" id="KW-0819">tRNA processing</keyword>
<name>A0A858PZC0_9RICK</name>
<dbReference type="HAMAP" id="MF_00104">
    <property type="entry name" value="RNase_III"/>
    <property type="match status" value="1"/>
</dbReference>
<keyword evidence="9" id="KW-0479">Metal-binding</keyword>
<dbReference type="Gene3D" id="1.10.1520.10">
    <property type="entry name" value="Ribonuclease III domain"/>
    <property type="match status" value="1"/>
</dbReference>
<keyword evidence="9" id="KW-0963">Cytoplasm</keyword>
<evidence type="ECO:0000256" key="9">
    <source>
        <dbReference type="HAMAP-Rule" id="MF_00104"/>
    </source>
</evidence>
<dbReference type="Gene3D" id="3.30.160.20">
    <property type="match status" value="1"/>
</dbReference>
<dbReference type="AlphaFoldDB" id="A0A858PZC0"/>
<keyword evidence="5 9" id="KW-0540">Nuclease</keyword>
<dbReference type="GO" id="GO:0046872">
    <property type="term" value="F:metal ion binding"/>
    <property type="evidence" value="ECO:0007669"/>
    <property type="project" value="UniProtKB-KW"/>
</dbReference>
<dbReference type="PROSITE" id="PS50142">
    <property type="entry name" value="RNASE_3_2"/>
    <property type="match status" value="1"/>
</dbReference>
<organism evidence="12 13">
    <name type="scientific">Anaplasma platys</name>
    <dbReference type="NCBI Taxonomy" id="949"/>
    <lineage>
        <taxon>Bacteria</taxon>
        <taxon>Pseudomonadati</taxon>
        <taxon>Pseudomonadota</taxon>
        <taxon>Alphaproteobacteria</taxon>
        <taxon>Rickettsiales</taxon>
        <taxon>Anaplasmataceae</taxon>
        <taxon>Anaplasma</taxon>
    </lineage>
</organism>
<evidence type="ECO:0000256" key="8">
    <source>
        <dbReference type="ARBA" id="ARBA00022884"/>
    </source>
</evidence>
<feature type="domain" description="RNase III" evidence="11">
    <location>
        <begin position="23"/>
        <end position="148"/>
    </location>
</feature>
<feature type="binding site" evidence="9">
    <location>
        <position position="137"/>
    </location>
    <ligand>
        <name>Mg(2+)</name>
        <dbReference type="ChEBI" id="CHEBI:18420"/>
    </ligand>
</feature>
<keyword evidence="9" id="KW-0699">rRNA-binding</keyword>
<feature type="active site" evidence="9">
    <location>
        <position position="65"/>
    </location>
</feature>
<dbReference type="PANTHER" id="PTHR11207:SF0">
    <property type="entry name" value="RIBONUCLEASE 3"/>
    <property type="match status" value="1"/>
</dbReference>